<dbReference type="Proteomes" id="UP001144347">
    <property type="component" value="Unassembled WGS sequence"/>
</dbReference>
<feature type="domain" description="CMP/dCMP-type deaminase" evidence="2">
    <location>
        <begin position="21"/>
        <end position="158"/>
    </location>
</feature>
<organism evidence="3 4">
    <name type="scientific">Pedobacter punctiformis</name>
    <dbReference type="NCBI Taxonomy" id="3004097"/>
    <lineage>
        <taxon>Bacteria</taxon>
        <taxon>Pseudomonadati</taxon>
        <taxon>Bacteroidota</taxon>
        <taxon>Sphingobacteriia</taxon>
        <taxon>Sphingobacteriales</taxon>
        <taxon>Sphingobacteriaceae</taxon>
        <taxon>Pedobacter</taxon>
    </lineage>
</organism>
<comment type="caution">
    <text evidence="3">The sequence shown here is derived from an EMBL/GenBank/DDBJ whole genome shotgun (WGS) entry which is preliminary data.</text>
</comment>
<evidence type="ECO:0000259" key="2">
    <source>
        <dbReference type="PROSITE" id="PS51747"/>
    </source>
</evidence>
<evidence type="ECO:0000313" key="3">
    <source>
        <dbReference type="EMBL" id="MCZ4242482.1"/>
    </source>
</evidence>
<keyword evidence="4" id="KW-1185">Reference proteome</keyword>
<comment type="similarity">
    <text evidence="1">Belongs to the cytidine and deoxycytidylate deaminase family.</text>
</comment>
<accession>A0ABT4L3I6</accession>
<dbReference type="PANTHER" id="PTHR11644">
    <property type="entry name" value="CYTIDINE DEAMINASE"/>
    <property type="match status" value="1"/>
</dbReference>
<keyword evidence="3" id="KW-0378">Hydrolase</keyword>
<evidence type="ECO:0000256" key="1">
    <source>
        <dbReference type="ARBA" id="ARBA00006576"/>
    </source>
</evidence>
<dbReference type="EMBL" id="JAPWGM010000001">
    <property type="protein sequence ID" value="MCZ4242482.1"/>
    <property type="molecule type" value="Genomic_DNA"/>
</dbReference>
<proteinExistence type="inferred from homology"/>
<dbReference type="NCBIfam" id="NF004064">
    <property type="entry name" value="PRK05578.1"/>
    <property type="match status" value="1"/>
</dbReference>
<sequence length="165" mass="18207">MKLVDLNISYEHYTGIEELNEEDKALCEMSEQALSSSYSPYSKFRVGTAIKLASGEIVLGSNQENVAYPSGLCAERVALFTIGVTHPDAVVESMAITAQTDSFEITKPITSCGACLQVMSEFEKKQNKPIQVLFYCLNGEVLKVNGVKSLLPFVFVEDRLVMPRL</sequence>
<dbReference type="CDD" id="cd01283">
    <property type="entry name" value="cytidine_deaminase"/>
    <property type="match status" value="1"/>
</dbReference>
<dbReference type="InterPro" id="IPR050202">
    <property type="entry name" value="Cyt/Deoxycyt_deaminase"/>
</dbReference>
<name>A0ABT4L3I6_9SPHI</name>
<evidence type="ECO:0000313" key="4">
    <source>
        <dbReference type="Proteomes" id="UP001144347"/>
    </source>
</evidence>
<dbReference type="PANTHER" id="PTHR11644:SF2">
    <property type="entry name" value="CYTIDINE DEAMINASE"/>
    <property type="match status" value="1"/>
</dbReference>
<gene>
    <name evidence="3" type="ORF">O0955_00575</name>
</gene>
<dbReference type="PROSITE" id="PS51747">
    <property type="entry name" value="CYT_DCMP_DEAMINASES_2"/>
    <property type="match status" value="1"/>
</dbReference>
<dbReference type="SUPFAM" id="SSF53927">
    <property type="entry name" value="Cytidine deaminase-like"/>
    <property type="match status" value="1"/>
</dbReference>
<dbReference type="GO" id="GO:0004126">
    <property type="term" value="F:cytidine deaminase activity"/>
    <property type="evidence" value="ECO:0007669"/>
    <property type="project" value="UniProtKB-EC"/>
</dbReference>
<dbReference type="Pfam" id="PF00383">
    <property type="entry name" value="dCMP_cyt_deam_1"/>
    <property type="match status" value="1"/>
</dbReference>
<dbReference type="Gene3D" id="3.40.140.10">
    <property type="entry name" value="Cytidine Deaminase, domain 2"/>
    <property type="match status" value="1"/>
</dbReference>
<reference evidence="3" key="1">
    <citation type="submission" date="2022-12" db="EMBL/GenBank/DDBJ databases">
        <title>Genome sequence of HCMS5-2.</title>
        <authorList>
            <person name="Woo H."/>
        </authorList>
    </citation>
    <scope>NUCLEOTIDE SEQUENCE</scope>
    <source>
        <strain evidence="3">HCMS5-2</strain>
    </source>
</reference>
<dbReference type="RefSeq" id="WP_269425598.1">
    <property type="nucleotide sequence ID" value="NZ_JAPWGM010000001.1"/>
</dbReference>
<protein>
    <submittedName>
        <fullName evidence="3">Cytidine deaminase</fullName>
        <ecNumber evidence="3">3.5.4.5</ecNumber>
    </submittedName>
</protein>
<dbReference type="InterPro" id="IPR016193">
    <property type="entry name" value="Cytidine_deaminase-like"/>
</dbReference>
<dbReference type="EC" id="3.5.4.5" evidence="3"/>
<dbReference type="InterPro" id="IPR002125">
    <property type="entry name" value="CMP_dCMP_dom"/>
</dbReference>